<dbReference type="EMBL" id="GDID01003615">
    <property type="protein sequence ID" value="JAP92991.1"/>
    <property type="molecule type" value="Transcribed_RNA"/>
</dbReference>
<name>A0A146KBZ0_9EUKA</name>
<dbReference type="AlphaFoldDB" id="A0A146KBZ0"/>
<organism evidence="1">
    <name type="scientific">Trepomonas sp. PC1</name>
    <dbReference type="NCBI Taxonomy" id="1076344"/>
    <lineage>
        <taxon>Eukaryota</taxon>
        <taxon>Metamonada</taxon>
        <taxon>Diplomonadida</taxon>
        <taxon>Hexamitidae</taxon>
        <taxon>Hexamitinae</taxon>
        <taxon>Trepomonas</taxon>
    </lineage>
</organism>
<sequence>ILMGNSVNITTFIELQNFLTENEPFVENIKDFKPKTISENIYKQYQIDQAILNDPLQNRNLLSRIQVNDNNAGISYPIKNLTTDPMLKLNPLLRQQCEFHIVEGICKIKKVETQNDECLSRVAFQFDKEVEEYEMMHQYRYPLTEWVHKNEIIKGKEIKCQKHTLKKGNCQKVEWE</sequence>
<feature type="non-terminal residue" evidence="1">
    <location>
        <position position="176"/>
    </location>
</feature>
<proteinExistence type="predicted"/>
<accession>A0A146KBZ0</accession>
<feature type="non-terminal residue" evidence="1">
    <location>
        <position position="1"/>
    </location>
</feature>
<reference evidence="1" key="1">
    <citation type="submission" date="2015-07" db="EMBL/GenBank/DDBJ databases">
        <title>Adaptation to a free-living lifestyle via gene acquisitions in the diplomonad Trepomonas sp. PC1.</title>
        <authorList>
            <person name="Xu F."/>
            <person name="Jerlstrom-Hultqvist J."/>
            <person name="Kolisko M."/>
            <person name="Simpson A.G.B."/>
            <person name="Roger A.J."/>
            <person name="Svard S.G."/>
            <person name="Andersson J.O."/>
        </authorList>
    </citation>
    <scope>NUCLEOTIDE SEQUENCE</scope>
    <source>
        <strain evidence="1">PC1</strain>
    </source>
</reference>
<evidence type="ECO:0000313" key="1">
    <source>
        <dbReference type="EMBL" id="JAP92991.1"/>
    </source>
</evidence>
<protein>
    <submittedName>
        <fullName evidence="1">Uncharacterized protein</fullName>
    </submittedName>
</protein>
<gene>
    <name evidence="1" type="ORF">TPC1_14886</name>
</gene>